<comment type="caution">
    <text evidence="2">The sequence shown here is derived from an EMBL/GenBank/DDBJ whole genome shotgun (WGS) entry which is preliminary data.</text>
</comment>
<feature type="domain" description="Xylulose 5-phosphate/Fructose 6-phosphate phosphoketolase N-terminal" evidence="1">
    <location>
        <begin position="7"/>
        <end position="344"/>
    </location>
</feature>
<dbReference type="InterPro" id="IPR018970">
    <property type="entry name" value="Xul5P/Fru6P_PKetolase_N"/>
</dbReference>
<evidence type="ECO:0000259" key="1">
    <source>
        <dbReference type="Pfam" id="PF09364"/>
    </source>
</evidence>
<dbReference type="EMBL" id="PETZ01000032">
    <property type="protein sequence ID" value="PIV45085.1"/>
    <property type="molecule type" value="Genomic_DNA"/>
</dbReference>
<dbReference type="Gene3D" id="3.40.50.970">
    <property type="match status" value="2"/>
</dbReference>
<gene>
    <name evidence="2" type="ORF">COS25_01720</name>
</gene>
<dbReference type="InterPro" id="IPR019789">
    <property type="entry name" value="Xul5P/Fru6P_PKetolase_ThDP_BS"/>
</dbReference>
<dbReference type="PANTHER" id="PTHR31273">
    <property type="entry name" value="PHOSPHOKETOLASE-RELATED"/>
    <property type="match status" value="1"/>
</dbReference>
<reference evidence="3" key="1">
    <citation type="submission" date="2017-09" db="EMBL/GenBank/DDBJ databases">
        <title>Depth-based differentiation of microbial function through sediment-hosted aquifers and enrichment of novel symbionts in the deep terrestrial subsurface.</title>
        <authorList>
            <person name="Probst A.J."/>
            <person name="Ladd B."/>
            <person name="Jarett J.K."/>
            <person name="Geller-Mcgrath D.E."/>
            <person name="Sieber C.M.K."/>
            <person name="Emerson J.B."/>
            <person name="Anantharaman K."/>
            <person name="Thomas B.C."/>
            <person name="Malmstrom R."/>
            <person name="Stieglmeier M."/>
            <person name="Klingl A."/>
            <person name="Woyke T."/>
            <person name="Ryan C.M."/>
            <person name="Banfield J.F."/>
        </authorList>
    </citation>
    <scope>NUCLEOTIDE SEQUENCE [LARGE SCALE GENOMIC DNA]</scope>
</reference>
<dbReference type="InterPro" id="IPR029061">
    <property type="entry name" value="THDP-binding"/>
</dbReference>
<sequence length="720" mass="81896">MIKNIYQNIDYHFRAANYLTAAQLFLRGNVLLRRKLKFDDLKSVILGHWGACPAINFLYAHFCRYIQITNSRSYLILGSGHAVPALLANLYLERSLGKIYPDLDYGIEGIHNLVCKFGIDPRLQTEVSPALPGVIYAGGELGIALACAIGSILNNPQKTSFCIIGDGEFETGTTMASLLCREFLTPKKDGFLILAINLNQYKMGSRSLLSTWSNKRIESFFSSFSIQPFFCELSHDQGIKVFSSIAKMYNDWVNGISSKIPVVILKNRKGATGPKEIDGEKFVGTHRSHKVGGLKYPTTDHVQVVERWLRSYKPEELFQNNGFPVEGIEDNFPKENLRIGRRLEIDYKEQRKTFPSDKKTLVRLSKKEAQKLGLSVSPMKIIGNVINYLRKRSKSLILFSPDEAESNGLNIVIERNGIKGNPKWESSVPVHFDGGVIEILNENCCHGMLQGYIQTGRDGLYVTYEAFAPITASLISQYYKFLKISNYYKWRPQIPSLKYILTSLGWHNTYTHQNPDLLNTLLSRTNGLVDVYFPSDANQALACFTEMLDKKNSIQVLVVGKTNFKILHSRKQAYRDIQKGFWIKSYGLKNKSQKKFYIIAIGDYMVKEAVDACSELSHRYKNLYIKLIAPVCSKIFYKENLKKIFGKETNPRNVIVVCTGYVNIFRGLFGAVYDTKNWKFLGYKDGFSLDQNTSVLEINEVNKESLIKYIKNQLHLHRSA</sequence>
<evidence type="ECO:0000313" key="3">
    <source>
        <dbReference type="Proteomes" id="UP000230864"/>
    </source>
</evidence>
<accession>A0A2M7D9C9</accession>
<dbReference type="Pfam" id="PF03894">
    <property type="entry name" value="XFP"/>
    <property type="match status" value="1"/>
</dbReference>
<dbReference type="PANTHER" id="PTHR31273:SF0">
    <property type="entry name" value="PHOSPHOKETOLASE-RELATED"/>
    <property type="match status" value="1"/>
</dbReference>
<dbReference type="GO" id="GO:0005975">
    <property type="term" value="P:carbohydrate metabolic process"/>
    <property type="evidence" value="ECO:0007669"/>
    <property type="project" value="InterPro"/>
</dbReference>
<name>A0A2M7D9C9_9BACT</name>
<dbReference type="Pfam" id="PF09364">
    <property type="entry name" value="XFP_N"/>
    <property type="match status" value="1"/>
</dbReference>
<dbReference type="AlphaFoldDB" id="A0A2M7D9C9"/>
<proteinExistence type="predicted"/>
<dbReference type="SUPFAM" id="SSF52518">
    <property type="entry name" value="Thiamin diphosphate-binding fold (THDP-binding)"/>
    <property type="match status" value="2"/>
</dbReference>
<evidence type="ECO:0000313" key="2">
    <source>
        <dbReference type="EMBL" id="PIV45085.1"/>
    </source>
</evidence>
<protein>
    <recommendedName>
        <fullName evidence="1">Xylulose 5-phosphate/Fructose 6-phosphate phosphoketolase N-terminal domain-containing protein</fullName>
    </recommendedName>
</protein>
<dbReference type="InterPro" id="IPR005593">
    <property type="entry name" value="Xul5P/Fru6P_PKetolase"/>
</dbReference>
<dbReference type="Proteomes" id="UP000230864">
    <property type="component" value="Unassembled WGS sequence"/>
</dbReference>
<organism evidence="2 3">
    <name type="scientific">Candidatus Nealsonbacteria bacterium CG02_land_8_20_14_3_00_37_10</name>
    <dbReference type="NCBI Taxonomy" id="1974699"/>
    <lineage>
        <taxon>Bacteria</taxon>
        <taxon>Candidatus Nealsoniibacteriota</taxon>
    </lineage>
</organism>
<dbReference type="GO" id="GO:0016832">
    <property type="term" value="F:aldehyde-lyase activity"/>
    <property type="evidence" value="ECO:0007669"/>
    <property type="project" value="InterPro"/>
</dbReference>
<dbReference type="PROSITE" id="PS60003">
    <property type="entry name" value="PHOSPHOKETOLASE_2"/>
    <property type="match status" value="1"/>
</dbReference>